<protein>
    <recommendedName>
        <fullName evidence="1">DUF4283 domain-containing protein</fullName>
    </recommendedName>
</protein>
<evidence type="ECO:0000313" key="2">
    <source>
        <dbReference type="EMBL" id="KAK2649118.1"/>
    </source>
</evidence>
<feature type="non-terminal residue" evidence="2">
    <location>
        <position position="1"/>
    </location>
</feature>
<dbReference type="PANTHER" id="PTHR31286:SF167">
    <property type="entry name" value="OS09G0268800 PROTEIN"/>
    <property type="match status" value="1"/>
</dbReference>
<sequence>GEKRLAFRLVSRILSNKIVNRETFIRLMPTFWRTVDEVETKIVSGNTFFFTFKSATDLNRVLHGGPWIFDKSLLVLEKPIGKGDIQEMAFNTTAFWVQIHHIPLLCRTKKIGIFLGGLIGEVQEIDTSST</sequence>
<dbReference type="EMBL" id="JANJYI010000005">
    <property type="protein sequence ID" value="KAK2649118.1"/>
    <property type="molecule type" value="Genomic_DNA"/>
</dbReference>
<dbReference type="Pfam" id="PF14111">
    <property type="entry name" value="DUF4283"/>
    <property type="match status" value="1"/>
</dbReference>
<keyword evidence="3" id="KW-1185">Reference proteome</keyword>
<dbReference type="InterPro" id="IPR025558">
    <property type="entry name" value="DUF4283"/>
</dbReference>
<comment type="caution">
    <text evidence="2">The sequence shown here is derived from an EMBL/GenBank/DDBJ whole genome shotgun (WGS) entry which is preliminary data.</text>
</comment>
<organism evidence="2 3">
    <name type="scientific">Dipteronia dyeriana</name>
    <dbReference type="NCBI Taxonomy" id="168575"/>
    <lineage>
        <taxon>Eukaryota</taxon>
        <taxon>Viridiplantae</taxon>
        <taxon>Streptophyta</taxon>
        <taxon>Embryophyta</taxon>
        <taxon>Tracheophyta</taxon>
        <taxon>Spermatophyta</taxon>
        <taxon>Magnoliopsida</taxon>
        <taxon>eudicotyledons</taxon>
        <taxon>Gunneridae</taxon>
        <taxon>Pentapetalae</taxon>
        <taxon>rosids</taxon>
        <taxon>malvids</taxon>
        <taxon>Sapindales</taxon>
        <taxon>Sapindaceae</taxon>
        <taxon>Hippocastanoideae</taxon>
        <taxon>Acereae</taxon>
        <taxon>Dipteronia</taxon>
    </lineage>
</organism>
<gene>
    <name evidence="2" type="ORF">Ddye_016607</name>
</gene>
<accession>A0AAD9U7T3</accession>
<dbReference type="Proteomes" id="UP001280121">
    <property type="component" value="Unassembled WGS sequence"/>
</dbReference>
<dbReference type="AlphaFoldDB" id="A0AAD9U7T3"/>
<dbReference type="InterPro" id="IPR040256">
    <property type="entry name" value="At4g02000-like"/>
</dbReference>
<evidence type="ECO:0000259" key="1">
    <source>
        <dbReference type="Pfam" id="PF14111"/>
    </source>
</evidence>
<reference evidence="2" key="1">
    <citation type="journal article" date="2023" name="Plant J.">
        <title>Genome sequences and population genomics provide insights into the demographic history, inbreeding, and mutation load of two 'living fossil' tree species of Dipteronia.</title>
        <authorList>
            <person name="Feng Y."/>
            <person name="Comes H.P."/>
            <person name="Chen J."/>
            <person name="Zhu S."/>
            <person name="Lu R."/>
            <person name="Zhang X."/>
            <person name="Li P."/>
            <person name="Qiu J."/>
            <person name="Olsen K.M."/>
            <person name="Qiu Y."/>
        </authorList>
    </citation>
    <scope>NUCLEOTIDE SEQUENCE</scope>
    <source>
        <strain evidence="2">KIB01</strain>
    </source>
</reference>
<feature type="non-terminal residue" evidence="2">
    <location>
        <position position="130"/>
    </location>
</feature>
<evidence type="ECO:0000313" key="3">
    <source>
        <dbReference type="Proteomes" id="UP001280121"/>
    </source>
</evidence>
<name>A0AAD9U7T3_9ROSI</name>
<dbReference type="PANTHER" id="PTHR31286">
    <property type="entry name" value="GLYCINE-RICH CELL WALL STRUCTURAL PROTEIN 1.8-LIKE"/>
    <property type="match status" value="1"/>
</dbReference>
<proteinExistence type="predicted"/>
<feature type="domain" description="DUF4283" evidence="1">
    <location>
        <begin position="5"/>
        <end position="78"/>
    </location>
</feature>